<dbReference type="HOGENOM" id="CLU_119276_0_1_1"/>
<sequence>MPIPFKERFTFRQREAESARILQNNPEHIPLVCEKVPRSDIVELGKTKFLLPKDLALGQFMHVLRVRLNLPPEKAMFMFVEDEVPSNNSLLSTIYEAHKDEDGFLYMKYMGENTFGVCSKM</sequence>
<dbReference type="GeneID" id="9230160"/>
<gene>
    <name evidence="11" type="ORF">MCYG_00134</name>
</gene>
<keyword evidence="8" id="KW-0968">Cytoplasmic vesicle</keyword>
<dbReference type="GO" id="GO:0000421">
    <property type="term" value="C:autophagosome membrane"/>
    <property type="evidence" value="ECO:0007669"/>
    <property type="project" value="UniProtKB-SubCell"/>
</dbReference>
<protein>
    <recommendedName>
        <fullName evidence="10">Autophagy-related protein</fullName>
    </recommendedName>
</protein>
<keyword evidence="6" id="KW-0472">Membrane</keyword>
<evidence type="ECO:0000313" key="12">
    <source>
        <dbReference type="Proteomes" id="UP000002035"/>
    </source>
</evidence>
<comment type="subcellular location">
    <subcellularLocation>
        <location evidence="1">Cytoplasmic vesicle</location>
        <location evidence="1">Autophagosome membrane</location>
        <topology evidence="1">Lipid-anchor</topology>
    </subcellularLocation>
    <subcellularLocation>
        <location evidence="2">Vacuole membrane</location>
        <topology evidence="2">Lipid-anchor</topology>
    </subcellularLocation>
</comment>
<evidence type="ECO:0000256" key="8">
    <source>
        <dbReference type="ARBA" id="ARBA00023329"/>
    </source>
</evidence>
<feature type="lipid moiety-binding region" description="Phosphatidylserine amidated glycine; alternate" evidence="9">
    <location>
        <position position="116"/>
    </location>
</feature>
<evidence type="ECO:0000256" key="2">
    <source>
        <dbReference type="ARBA" id="ARBA00004592"/>
    </source>
</evidence>
<dbReference type="OMA" id="EMFGCFL"/>
<evidence type="ECO:0000256" key="9">
    <source>
        <dbReference type="PIRSR" id="PIRSR604241-50"/>
    </source>
</evidence>
<reference evidence="12" key="1">
    <citation type="journal article" date="2012" name="MBio">
        <title>Comparative genome analysis of Trichophyton rubrum and related dermatophytes reveals candidate genes involved in infection.</title>
        <authorList>
            <person name="Martinez D.A."/>
            <person name="Oliver B.G."/>
            <person name="Graeser Y."/>
            <person name="Goldberg J.M."/>
            <person name="Li W."/>
            <person name="Martinez-Rossi N.M."/>
            <person name="Monod M."/>
            <person name="Shelest E."/>
            <person name="Barton R.C."/>
            <person name="Birch E."/>
            <person name="Brakhage A.A."/>
            <person name="Chen Z."/>
            <person name="Gurr S.J."/>
            <person name="Heiman D."/>
            <person name="Heitman J."/>
            <person name="Kosti I."/>
            <person name="Rossi A."/>
            <person name="Saif S."/>
            <person name="Samalova M."/>
            <person name="Saunders C.W."/>
            <person name="Shea T."/>
            <person name="Summerbell R.C."/>
            <person name="Xu J."/>
            <person name="Young S."/>
            <person name="Zeng Q."/>
            <person name="Birren B.W."/>
            <person name="Cuomo C.A."/>
            <person name="White T.C."/>
        </authorList>
    </citation>
    <scope>NUCLEOTIDE SEQUENCE [LARGE SCALE GENOMIC DNA]</scope>
    <source>
        <strain evidence="12">ATCC MYA-4605 / CBS 113480</strain>
    </source>
</reference>
<dbReference type="RefSeq" id="XP_002850030.1">
    <property type="nucleotide sequence ID" value="XM_002849984.1"/>
</dbReference>
<dbReference type="STRING" id="554155.C5FBR2"/>
<dbReference type="GO" id="GO:0031410">
    <property type="term" value="C:cytoplasmic vesicle"/>
    <property type="evidence" value="ECO:0007669"/>
    <property type="project" value="UniProtKB-KW"/>
</dbReference>
<dbReference type="Gene3D" id="3.10.20.90">
    <property type="entry name" value="Phosphatidylinositol 3-kinase Catalytic Subunit, Chain A, domain 1"/>
    <property type="match status" value="1"/>
</dbReference>
<dbReference type="OrthoDB" id="6738456at2759"/>
<evidence type="ECO:0000256" key="10">
    <source>
        <dbReference type="RuleBase" id="RU004384"/>
    </source>
</evidence>
<keyword evidence="4" id="KW-0926">Vacuole</keyword>
<keyword evidence="7 9" id="KW-0449">Lipoprotein</keyword>
<dbReference type="InterPro" id="IPR004241">
    <property type="entry name" value="Atg8-like"/>
</dbReference>
<dbReference type="EMBL" id="DS995701">
    <property type="protein sequence ID" value="EEQ27246.1"/>
    <property type="molecule type" value="Genomic_DNA"/>
</dbReference>
<evidence type="ECO:0000256" key="5">
    <source>
        <dbReference type="ARBA" id="ARBA00023006"/>
    </source>
</evidence>
<dbReference type="AlphaFoldDB" id="C5FBR2"/>
<dbReference type="eggNOG" id="KOG1654">
    <property type="taxonomic scope" value="Eukaryota"/>
</dbReference>
<evidence type="ECO:0000256" key="1">
    <source>
        <dbReference type="ARBA" id="ARBA00004512"/>
    </source>
</evidence>
<keyword evidence="12" id="KW-1185">Reference proteome</keyword>
<evidence type="ECO:0000313" key="11">
    <source>
        <dbReference type="EMBL" id="EEQ27246.1"/>
    </source>
</evidence>
<comment type="similarity">
    <text evidence="3 10">Belongs to the ATG8 family.</text>
</comment>
<evidence type="ECO:0000256" key="4">
    <source>
        <dbReference type="ARBA" id="ARBA00022554"/>
    </source>
</evidence>
<dbReference type="GO" id="GO:0006914">
    <property type="term" value="P:autophagy"/>
    <property type="evidence" value="ECO:0007669"/>
    <property type="project" value="UniProtKB-KW"/>
</dbReference>
<proteinExistence type="inferred from homology"/>
<name>C5FBR2_ARTOC</name>
<dbReference type="SUPFAM" id="SSF54236">
    <property type="entry name" value="Ubiquitin-like"/>
    <property type="match status" value="1"/>
</dbReference>
<dbReference type="PANTHER" id="PTHR10969">
    <property type="entry name" value="MICROTUBULE-ASSOCIATED PROTEINS 1A/1B LIGHT CHAIN 3-RELATED"/>
    <property type="match status" value="1"/>
</dbReference>
<dbReference type="Pfam" id="PF02991">
    <property type="entry name" value="ATG8"/>
    <property type="match status" value="1"/>
</dbReference>
<accession>C5FBR2</accession>
<evidence type="ECO:0000256" key="3">
    <source>
        <dbReference type="ARBA" id="ARBA00007293"/>
    </source>
</evidence>
<keyword evidence="5 10" id="KW-0072">Autophagy</keyword>
<evidence type="ECO:0000256" key="6">
    <source>
        <dbReference type="ARBA" id="ARBA00023136"/>
    </source>
</evidence>
<evidence type="ECO:0000256" key="7">
    <source>
        <dbReference type="ARBA" id="ARBA00023288"/>
    </source>
</evidence>
<dbReference type="VEuPathDB" id="FungiDB:MCYG_00134"/>
<organism evidence="11 12">
    <name type="scientific">Arthroderma otae (strain ATCC MYA-4605 / CBS 113480)</name>
    <name type="common">Microsporum canis</name>
    <dbReference type="NCBI Taxonomy" id="554155"/>
    <lineage>
        <taxon>Eukaryota</taxon>
        <taxon>Fungi</taxon>
        <taxon>Dikarya</taxon>
        <taxon>Ascomycota</taxon>
        <taxon>Pezizomycotina</taxon>
        <taxon>Eurotiomycetes</taxon>
        <taxon>Eurotiomycetidae</taxon>
        <taxon>Onygenales</taxon>
        <taxon>Arthrodermataceae</taxon>
        <taxon>Microsporum</taxon>
    </lineage>
</organism>
<dbReference type="Proteomes" id="UP000002035">
    <property type="component" value="Unassembled WGS sequence"/>
</dbReference>
<dbReference type="InterPro" id="IPR029071">
    <property type="entry name" value="Ubiquitin-like_domsf"/>
</dbReference>